<dbReference type="RefSeq" id="WP_145261623.1">
    <property type="nucleotide sequence ID" value="NZ_CP036279.1"/>
</dbReference>
<dbReference type="PROSITE" id="PS51257">
    <property type="entry name" value="PROKAR_LIPOPROTEIN"/>
    <property type="match status" value="1"/>
</dbReference>
<gene>
    <name evidence="2" type="ORF">Pan216_47290</name>
</gene>
<keyword evidence="1" id="KW-0732">Signal</keyword>
<sequence precursor="true">MRTRRPKGIHWIAILPAAILLAGCGEPAPPPVKSWPELQAFRDAAYNLEVTLTQDKNFRAAKKEAESFTKVVDDFEQAGVPSGFSTYQPAATQALELSRKLIDAISNASYTKAQQLVQQLSMEMGKLPQLVPPVE</sequence>
<dbReference type="EMBL" id="CP036279">
    <property type="protein sequence ID" value="QDU63848.1"/>
    <property type="molecule type" value="Genomic_DNA"/>
</dbReference>
<proteinExistence type="predicted"/>
<feature type="chain" id="PRO_5022124029" description="DUF4398 domain-containing protein" evidence="1">
    <location>
        <begin position="23"/>
        <end position="135"/>
    </location>
</feature>
<evidence type="ECO:0000256" key="1">
    <source>
        <dbReference type="SAM" id="SignalP"/>
    </source>
</evidence>
<evidence type="ECO:0008006" key="4">
    <source>
        <dbReference type="Google" id="ProtNLM"/>
    </source>
</evidence>
<reference evidence="2 3" key="1">
    <citation type="submission" date="2019-02" db="EMBL/GenBank/DDBJ databases">
        <title>Deep-cultivation of Planctomycetes and their phenomic and genomic characterization uncovers novel biology.</title>
        <authorList>
            <person name="Wiegand S."/>
            <person name="Jogler M."/>
            <person name="Boedeker C."/>
            <person name="Pinto D."/>
            <person name="Vollmers J."/>
            <person name="Rivas-Marin E."/>
            <person name="Kohn T."/>
            <person name="Peeters S.H."/>
            <person name="Heuer A."/>
            <person name="Rast P."/>
            <person name="Oberbeckmann S."/>
            <person name="Bunk B."/>
            <person name="Jeske O."/>
            <person name="Meyerdierks A."/>
            <person name="Storesund J.E."/>
            <person name="Kallscheuer N."/>
            <person name="Luecker S."/>
            <person name="Lage O.M."/>
            <person name="Pohl T."/>
            <person name="Merkel B.J."/>
            <person name="Hornburger P."/>
            <person name="Mueller R.-W."/>
            <person name="Bruemmer F."/>
            <person name="Labrenz M."/>
            <person name="Spormann A.M."/>
            <person name="Op den Camp H."/>
            <person name="Overmann J."/>
            <person name="Amann R."/>
            <person name="Jetten M.S.M."/>
            <person name="Mascher T."/>
            <person name="Medema M.H."/>
            <person name="Devos D.P."/>
            <person name="Kaster A.-K."/>
            <person name="Ovreas L."/>
            <person name="Rohde M."/>
            <person name="Galperin M.Y."/>
            <person name="Jogler C."/>
        </authorList>
    </citation>
    <scope>NUCLEOTIDE SEQUENCE [LARGE SCALE GENOMIC DNA]</scope>
    <source>
        <strain evidence="2 3">Pan216</strain>
    </source>
</reference>
<accession>A0A518BA39</accession>
<feature type="signal peptide" evidence="1">
    <location>
        <begin position="1"/>
        <end position="22"/>
    </location>
</feature>
<evidence type="ECO:0000313" key="2">
    <source>
        <dbReference type="EMBL" id="QDU63848.1"/>
    </source>
</evidence>
<dbReference type="AlphaFoldDB" id="A0A518BA39"/>
<keyword evidence="3" id="KW-1185">Reference proteome</keyword>
<evidence type="ECO:0000313" key="3">
    <source>
        <dbReference type="Proteomes" id="UP000317093"/>
    </source>
</evidence>
<organism evidence="2 3">
    <name type="scientific">Kolteria novifilia</name>
    <dbReference type="NCBI Taxonomy" id="2527975"/>
    <lineage>
        <taxon>Bacteria</taxon>
        <taxon>Pseudomonadati</taxon>
        <taxon>Planctomycetota</taxon>
        <taxon>Planctomycetia</taxon>
        <taxon>Kolteriales</taxon>
        <taxon>Kolteriaceae</taxon>
        <taxon>Kolteria</taxon>
    </lineage>
</organism>
<name>A0A518BA39_9BACT</name>
<dbReference type="Proteomes" id="UP000317093">
    <property type="component" value="Chromosome"/>
</dbReference>
<protein>
    <recommendedName>
        <fullName evidence="4">DUF4398 domain-containing protein</fullName>
    </recommendedName>
</protein>
<dbReference type="KEGG" id="knv:Pan216_47290"/>